<dbReference type="Gene3D" id="3.40.50.150">
    <property type="entry name" value="Vaccinia Virus protein VP39"/>
    <property type="match status" value="1"/>
</dbReference>
<keyword evidence="2" id="KW-0808">Transferase</keyword>
<evidence type="ECO:0000259" key="4">
    <source>
        <dbReference type="Pfam" id="PF22020"/>
    </source>
</evidence>
<dbReference type="Gene3D" id="3.30.2130.30">
    <property type="match status" value="1"/>
</dbReference>
<dbReference type="InterPro" id="IPR002052">
    <property type="entry name" value="DNA_methylase_N6_adenine_CS"/>
</dbReference>
<dbReference type="PROSITE" id="PS01261">
    <property type="entry name" value="UPF0020"/>
    <property type="match status" value="1"/>
</dbReference>
<dbReference type="GO" id="GO:0070043">
    <property type="term" value="F:rRNA (guanine-N7-)-methyltransferase activity"/>
    <property type="evidence" value="ECO:0007669"/>
    <property type="project" value="TreeGrafter"/>
</dbReference>
<dbReference type="AlphaFoldDB" id="A0A7G1G910"/>
<dbReference type="InParanoid" id="A0A7G1G910"/>
<dbReference type="CDD" id="cd11715">
    <property type="entry name" value="THUMP_AdoMetMT"/>
    <property type="match status" value="1"/>
</dbReference>
<sequence>MKALALCTIGLEKVVANEIKRMGYKVIDSKSGMIFFETDLEGIYKVNISSRVVERLMIVLKEFRAYDFDDLYNEIFSIDWKKYLYKDTNITIDKMSSKYSRLYGLSAMQSVAQKAIYESLKKSYNLDDWTEKKYNINVRVYTYKDKVTVALDTSGEPLHKRGYRKLISDAPIKETLAAGLIILSGWKRKYPLYDPFCGSGTIPIEALMYAMDYAPGLKRKFGINNLKIHNKELFEKTREFYKNKIRTDIDVNIIGSDIDPEIIRVAKTNLNELNLEKHITFTTKDFTKIENELENGFIITNPPYGERLNTNDEIDILYKKMKKLKVIFPNWKYNFITTYSNFDKYFEMKSNKRKKIQNGKLETYFYMYG</sequence>
<dbReference type="KEGG" id="ocy:OSSY52_15540"/>
<name>A0A7G1G910_9BACT</name>
<dbReference type="InterPro" id="IPR000241">
    <property type="entry name" value="RlmKL-like_Mtase"/>
</dbReference>
<organism evidence="5 6">
    <name type="scientific">Tepiditoga spiralis</name>
    <dbReference type="NCBI Taxonomy" id="2108365"/>
    <lineage>
        <taxon>Bacteria</taxon>
        <taxon>Thermotogati</taxon>
        <taxon>Thermotogota</taxon>
        <taxon>Thermotogae</taxon>
        <taxon>Petrotogales</taxon>
        <taxon>Petrotogaceae</taxon>
        <taxon>Tepiditoga</taxon>
    </lineage>
</organism>
<reference evidence="5 6" key="1">
    <citation type="submission" date="2018-06" db="EMBL/GenBank/DDBJ databases">
        <title>Genome sequencing of Oceanotoga sp. sy52.</title>
        <authorList>
            <person name="Mori K."/>
        </authorList>
    </citation>
    <scope>NUCLEOTIDE SEQUENCE [LARGE SCALE GENOMIC DNA]</scope>
    <source>
        <strain evidence="6">sy52</strain>
    </source>
</reference>
<evidence type="ECO:0000259" key="3">
    <source>
        <dbReference type="Pfam" id="PF01170"/>
    </source>
</evidence>
<dbReference type="InterPro" id="IPR054170">
    <property type="entry name" value="RlmL_1st"/>
</dbReference>
<evidence type="ECO:0000256" key="2">
    <source>
        <dbReference type="ARBA" id="ARBA00022679"/>
    </source>
</evidence>
<feature type="domain" description="RlmL ferredoxin-like" evidence="4">
    <location>
        <begin position="4"/>
        <end position="56"/>
    </location>
</feature>
<evidence type="ECO:0000313" key="6">
    <source>
        <dbReference type="Proteomes" id="UP000516361"/>
    </source>
</evidence>
<dbReference type="InterPro" id="IPR029063">
    <property type="entry name" value="SAM-dependent_MTases_sf"/>
</dbReference>
<proteinExistence type="predicted"/>
<gene>
    <name evidence="5" type="ORF">OSSY52_15540</name>
</gene>
<dbReference type="Pfam" id="PF22020">
    <property type="entry name" value="RlmL_1st"/>
    <property type="match status" value="1"/>
</dbReference>
<dbReference type="CDD" id="cd02440">
    <property type="entry name" value="AdoMet_MTases"/>
    <property type="match status" value="1"/>
</dbReference>
<evidence type="ECO:0000313" key="5">
    <source>
        <dbReference type="EMBL" id="BBE31413.1"/>
    </source>
</evidence>
<dbReference type="Pfam" id="PF01170">
    <property type="entry name" value="UPF0020"/>
    <property type="match status" value="1"/>
</dbReference>
<feature type="domain" description="Ribosomal RNA large subunit methyltransferase K/L-like methyltransferase" evidence="3">
    <location>
        <begin position="161"/>
        <end position="362"/>
    </location>
</feature>
<dbReference type="PANTHER" id="PTHR47313">
    <property type="entry name" value="RIBOSOMAL RNA LARGE SUBUNIT METHYLTRANSFERASE K/L"/>
    <property type="match status" value="1"/>
</dbReference>
<keyword evidence="6" id="KW-1185">Reference proteome</keyword>
<dbReference type="SUPFAM" id="SSF53335">
    <property type="entry name" value="S-adenosyl-L-methionine-dependent methyltransferases"/>
    <property type="match status" value="1"/>
</dbReference>
<dbReference type="InterPro" id="IPR053943">
    <property type="entry name" value="RlmKL-like_Mtase_CS"/>
</dbReference>
<protein>
    <submittedName>
        <fullName evidence="5">Methylase</fullName>
    </submittedName>
</protein>
<keyword evidence="1 5" id="KW-0489">Methyltransferase</keyword>
<dbReference type="GO" id="GO:0003723">
    <property type="term" value="F:RNA binding"/>
    <property type="evidence" value="ECO:0007669"/>
    <property type="project" value="InterPro"/>
</dbReference>
<dbReference type="Proteomes" id="UP000516361">
    <property type="component" value="Chromosome"/>
</dbReference>
<dbReference type="RefSeq" id="WP_190613930.1">
    <property type="nucleotide sequence ID" value="NZ_AP018712.1"/>
</dbReference>
<dbReference type="PROSITE" id="PS00092">
    <property type="entry name" value="N6_MTASE"/>
    <property type="match status" value="1"/>
</dbReference>
<dbReference type="EMBL" id="AP018712">
    <property type="protein sequence ID" value="BBE31413.1"/>
    <property type="molecule type" value="Genomic_DNA"/>
</dbReference>
<accession>A0A7G1G910</accession>
<dbReference type="GO" id="GO:0008990">
    <property type="term" value="F:rRNA (guanine-N2-)-methyltransferase activity"/>
    <property type="evidence" value="ECO:0007669"/>
    <property type="project" value="TreeGrafter"/>
</dbReference>
<dbReference type="FunCoup" id="A0A7G1G910">
    <property type="interactions" value="199"/>
</dbReference>
<evidence type="ECO:0000256" key="1">
    <source>
        <dbReference type="ARBA" id="ARBA00022603"/>
    </source>
</evidence>
<dbReference type="PANTHER" id="PTHR47313:SF1">
    <property type="entry name" value="RIBOSOMAL RNA LARGE SUBUNIT METHYLTRANSFERASE K_L"/>
    <property type="match status" value="1"/>
</dbReference>